<comment type="caution">
    <text evidence="1">The sequence shown here is derived from an EMBL/GenBank/DDBJ whole genome shotgun (WGS) entry which is preliminary data.</text>
</comment>
<gene>
    <name evidence="1" type="ORF">SPARVUS_LOCUS1923888</name>
</gene>
<proteinExistence type="predicted"/>
<feature type="non-terminal residue" evidence="1">
    <location>
        <position position="53"/>
    </location>
</feature>
<dbReference type="Proteomes" id="UP001162483">
    <property type="component" value="Unassembled WGS sequence"/>
</dbReference>
<evidence type="ECO:0000313" key="2">
    <source>
        <dbReference type="Proteomes" id="UP001162483"/>
    </source>
</evidence>
<name>A0ABN9B4A8_9NEOB</name>
<evidence type="ECO:0000313" key="1">
    <source>
        <dbReference type="EMBL" id="CAI9541435.1"/>
    </source>
</evidence>
<sequence>MGPPIYRLLMLLPGPESLMGPCTASHCCCLHRHTLPCATFRSSSHCWCVEFFD</sequence>
<organism evidence="1 2">
    <name type="scientific">Staurois parvus</name>
    <dbReference type="NCBI Taxonomy" id="386267"/>
    <lineage>
        <taxon>Eukaryota</taxon>
        <taxon>Metazoa</taxon>
        <taxon>Chordata</taxon>
        <taxon>Craniata</taxon>
        <taxon>Vertebrata</taxon>
        <taxon>Euteleostomi</taxon>
        <taxon>Amphibia</taxon>
        <taxon>Batrachia</taxon>
        <taxon>Anura</taxon>
        <taxon>Neobatrachia</taxon>
        <taxon>Ranoidea</taxon>
        <taxon>Ranidae</taxon>
        <taxon>Staurois</taxon>
    </lineage>
</organism>
<keyword evidence="2" id="KW-1185">Reference proteome</keyword>
<reference evidence="1" key="1">
    <citation type="submission" date="2023-05" db="EMBL/GenBank/DDBJ databases">
        <authorList>
            <person name="Stuckert A."/>
        </authorList>
    </citation>
    <scope>NUCLEOTIDE SEQUENCE</scope>
</reference>
<dbReference type="EMBL" id="CATNWA010001905">
    <property type="protein sequence ID" value="CAI9541435.1"/>
    <property type="molecule type" value="Genomic_DNA"/>
</dbReference>
<protein>
    <submittedName>
        <fullName evidence="1">Uncharacterized protein</fullName>
    </submittedName>
</protein>
<accession>A0ABN9B4A8</accession>